<keyword evidence="2" id="KW-0472">Membrane</keyword>
<sequence>MSVAMDTRPVGDSAHPGTAGAPRGQVTQARVLHAEWIKLRTLRSTFWTLIGSVTALVGFGVLFCIISASRWPSMSAQEQHHFDPVQTNLRGYFLAQLAIGVLGVLMFSGEYATGMIRSSLTAVPRRLPVLWAKAALYAAVVWALMTAAALVAFLVGQGLLASRHIGVSLTDPGVARAVFGTGLYLTVVGLLGVAVGAILRNTAGGIATVFGVLLILPVLAEALPTSWNNAISPWLPSTAGQSLMAVHHVDHTLHPWPGFVLFCAYTLAALAGAAVLLKRRDA</sequence>
<name>A0A1H0PPI0_9ACTN</name>
<dbReference type="GO" id="GO:0005886">
    <property type="term" value="C:plasma membrane"/>
    <property type="evidence" value="ECO:0007669"/>
    <property type="project" value="UniProtKB-SubCell"/>
</dbReference>
<dbReference type="STRING" id="310781.SAMN05216259_116116"/>
<evidence type="ECO:0000313" key="4">
    <source>
        <dbReference type="Proteomes" id="UP000199341"/>
    </source>
</evidence>
<feature type="transmembrane region" description="Helical" evidence="2">
    <location>
        <begin position="134"/>
        <end position="155"/>
    </location>
</feature>
<feature type="transmembrane region" description="Helical" evidence="2">
    <location>
        <begin position="91"/>
        <end position="113"/>
    </location>
</feature>
<keyword evidence="2" id="KW-1133">Transmembrane helix</keyword>
<evidence type="ECO:0000256" key="1">
    <source>
        <dbReference type="SAM" id="MobiDB-lite"/>
    </source>
</evidence>
<feature type="transmembrane region" description="Helical" evidence="2">
    <location>
        <begin position="256"/>
        <end position="277"/>
    </location>
</feature>
<accession>A0A1H0PPI0</accession>
<dbReference type="AlphaFoldDB" id="A0A1H0PPI0"/>
<proteinExistence type="predicted"/>
<feature type="transmembrane region" description="Helical" evidence="2">
    <location>
        <begin position="206"/>
        <end position="227"/>
    </location>
</feature>
<dbReference type="GO" id="GO:0140359">
    <property type="term" value="F:ABC-type transporter activity"/>
    <property type="evidence" value="ECO:0007669"/>
    <property type="project" value="InterPro"/>
</dbReference>
<dbReference type="Proteomes" id="UP000199341">
    <property type="component" value="Unassembled WGS sequence"/>
</dbReference>
<keyword evidence="4" id="KW-1185">Reference proteome</keyword>
<reference evidence="3 4" key="1">
    <citation type="submission" date="2016-10" db="EMBL/GenBank/DDBJ databases">
        <authorList>
            <person name="de Groot N.N."/>
        </authorList>
    </citation>
    <scope>NUCLEOTIDE SEQUENCE [LARGE SCALE GENOMIC DNA]</scope>
    <source>
        <strain evidence="3 4">CGMCC 4.2022</strain>
    </source>
</reference>
<feature type="transmembrane region" description="Helical" evidence="2">
    <location>
        <begin position="175"/>
        <end position="199"/>
    </location>
</feature>
<feature type="region of interest" description="Disordered" evidence="1">
    <location>
        <begin position="1"/>
        <end position="25"/>
    </location>
</feature>
<gene>
    <name evidence="3" type="ORF">SAMN05216259_116116</name>
</gene>
<organism evidence="3 4">
    <name type="scientific">Actinacidiphila guanduensis</name>
    <dbReference type="NCBI Taxonomy" id="310781"/>
    <lineage>
        <taxon>Bacteria</taxon>
        <taxon>Bacillati</taxon>
        <taxon>Actinomycetota</taxon>
        <taxon>Actinomycetes</taxon>
        <taxon>Kitasatosporales</taxon>
        <taxon>Streptomycetaceae</taxon>
        <taxon>Actinacidiphila</taxon>
    </lineage>
</organism>
<dbReference type="EMBL" id="FNIE01000016">
    <property type="protein sequence ID" value="SDP06478.1"/>
    <property type="molecule type" value="Genomic_DNA"/>
</dbReference>
<dbReference type="Pfam" id="PF12730">
    <property type="entry name" value="ABC2_membrane_4"/>
    <property type="match status" value="1"/>
</dbReference>
<keyword evidence="2" id="KW-0812">Transmembrane</keyword>
<evidence type="ECO:0000256" key="2">
    <source>
        <dbReference type="SAM" id="Phobius"/>
    </source>
</evidence>
<evidence type="ECO:0000313" key="3">
    <source>
        <dbReference type="EMBL" id="SDP06478.1"/>
    </source>
</evidence>
<dbReference type="RefSeq" id="WP_245771737.1">
    <property type="nucleotide sequence ID" value="NZ_FNIE01000016.1"/>
</dbReference>
<protein>
    <submittedName>
        <fullName evidence="3">ABC-2 family transporter protein</fullName>
    </submittedName>
</protein>
<feature type="transmembrane region" description="Helical" evidence="2">
    <location>
        <begin position="46"/>
        <end position="71"/>
    </location>
</feature>